<comment type="similarity">
    <text evidence="1">Belongs to the ADP-ribosylglycohydrolase family.</text>
</comment>
<evidence type="ECO:0000256" key="5">
    <source>
        <dbReference type="ARBA" id="ARBA00042398"/>
    </source>
</evidence>
<proteinExistence type="inferred from homology"/>
<evidence type="ECO:0000256" key="2">
    <source>
        <dbReference type="ARBA" id="ARBA00012255"/>
    </source>
</evidence>
<evidence type="ECO:0000256" key="10">
    <source>
        <dbReference type="ARBA" id="ARBA00043193"/>
    </source>
</evidence>
<evidence type="ECO:0000256" key="1">
    <source>
        <dbReference type="ARBA" id="ARBA00010702"/>
    </source>
</evidence>
<evidence type="ECO:0000256" key="12">
    <source>
        <dbReference type="PIRSR" id="PIRSR605502-1"/>
    </source>
</evidence>
<protein>
    <recommendedName>
        <fullName evidence="4">ADP-ribosylhydrolase ARH3</fullName>
        <ecNumber evidence="2">3.2.1.143</ecNumber>
    </recommendedName>
    <alternativeName>
        <fullName evidence="5">ADP-ribose glycohydrolase ARH3</fullName>
    </alternativeName>
    <alternativeName>
        <fullName evidence="6">ADP-ribosylhydrolase 3</fullName>
    </alternativeName>
    <alternativeName>
        <fullName evidence="9">O-acetyl-ADP-ribose deacetylase ARH3</fullName>
    </alternativeName>
    <alternativeName>
        <fullName evidence="10">Poly(ADP-ribose) glycohydrolase ARH3</fullName>
    </alternativeName>
    <alternativeName>
        <fullName evidence="8">[Protein ADP-ribosylarginine] hydrolase-like protein 2</fullName>
    </alternativeName>
    <alternativeName>
        <fullName evidence="7">[Protein ADP-ribosylserine] hydrolase</fullName>
    </alternativeName>
</protein>
<feature type="binding site" evidence="12">
    <location>
        <position position="383"/>
    </location>
    <ligand>
        <name>Mg(2+)</name>
        <dbReference type="ChEBI" id="CHEBI:18420"/>
        <label>1</label>
    </ligand>
</feature>
<dbReference type="Pfam" id="PF03747">
    <property type="entry name" value="ADP_ribosyl_GH"/>
    <property type="match status" value="1"/>
</dbReference>
<comment type="cofactor">
    <cofactor evidence="12">
        <name>Mg(2+)</name>
        <dbReference type="ChEBI" id="CHEBI:18420"/>
    </cofactor>
    <text evidence="12">Binds 2 magnesium ions per subunit.</text>
</comment>
<dbReference type="EC" id="3.2.1.143" evidence="2"/>
<evidence type="ECO:0000256" key="7">
    <source>
        <dbReference type="ARBA" id="ARBA00042722"/>
    </source>
</evidence>
<feature type="binding site" evidence="12">
    <location>
        <position position="66"/>
    </location>
    <ligand>
        <name>Mg(2+)</name>
        <dbReference type="ChEBI" id="CHEBI:18420"/>
        <label>1</label>
    </ligand>
</feature>
<dbReference type="Proteomes" id="UP001362999">
    <property type="component" value="Unassembled WGS sequence"/>
</dbReference>
<dbReference type="PANTHER" id="PTHR16222">
    <property type="entry name" value="ADP-RIBOSYLGLYCOHYDROLASE"/>
    <property type="match status" value="1"/>
</dbReference>
<evidence type="ECO:0000313" key="14">
    <source>
        <dbReference type="Proteomes" id="UP001362999"/>
    </source>
</evidence>
<feature type="binding site" evidence="12">
    <location>
        <position position="380"/>
    </location>
    <ligand>
        <name>Mg(2+)</name>
        <dbReference type="ChEBI" id="CHEBI:18420"/>
        <label>1</label>
    </ligand>
</feature>
<dbReference type="InterPro" id="IPR050792">
    <property type="entry name" value="ADP-ribosylglycohydrolase"/>
</dbReference>
<evidence type="ECO:0000256" key="9">
    <source>
        <dbReference type="ARBA" id="ARBA00043187"/>
    </source>
</evidence>
<dbReference type="GO" id="GO:0004649">
    <property type="term" value="F:poly(ADP-ribose) glycohydrolase activity"/>
    <property type="evidence" value="ECO:0007669"/>
    <property type="project" value="UniProtKB-EC"/>
</dbReference>
<evidence type="ECO:0000256" key="6">
    <source>
        <dbReference type="ARBA" id="ARBA00042471"/>
    </source>
</evidence>
<dbReference type="InterPro" id="IPR036705">
    <property type="entry name" value="Ribosyl_crysJ1_sf"/>
</dbReference>
<dbReference type="PANTHER" id="PTHR16222:SF24">
    <property type="entry name" value="ADP-RIBOSYLHYDROLASE ARH3"/>
    <property type="match status" value="1"/>
</dbReference>
<name>A0AAW0D0Z8_9AGAR</name>
<keyword evidence="3" id="KW-0378">Hydrolase</keyword>
<keyword evidence="12" id="KW-0479">Metal-binding</keyword>
<sequence length="452" mass="49016">MTPLPLYRQLLLPALPATKIRLALLGTALADALGGPAEFQPRFGFEFVKEMQRNENFDLPEGVWTDDTSMALALGRAVARAPFESGQGEEDAAEAAQLEQYYLWWRDGELSAIGRCFDVGGTIRRALAVYEAELAAVGIEAQRWPPPPSSSSAQLEKLKTKRRQAASKALKRIKKDMAGAVFGGNGSLMRVVPVGLAYWCKGERVVGECARRSSRVTHPNEVCQEACEVWAVGVRGVVWGAAQAEMGMGKGTMKTKLDVLHHFASFSYKTDALKKALAADVPLPKGLEGDEAKMEAHYAKHHRLLRLITDTRAKTPASSSPALAAGQSLEETATLMLLPQAATLPSSGYVVHTLCAALYAFLATETFEAGTLLAVNMGDDADTVAAVYGGLAGAWYGVEEKRAGEAGEGEGLFWSKRVREWRDKLVRRELVEEVAEEVVEFAERSMRAGMAV</sequence>
<keyword evidence="12" id="KW-0460">Magnesium</keyword>
<keyword evidence="14" id="KW-1185">Reference proteome</keyword>
<dbReference type="InterPro" id="IPR005502">
    <property type="entry name" value="Ribosyl_crysJ1"/>
</dbReference>
<evidence type="ECO:0000256" key="8">
    <source>
        <dbReference type="ARBA" id="ARBA00042850"/>
    </source>
</evidence>
<gene>
    <name evidence="13" type="ORF">R3P38DRAFT_2509287</name>
</gene>
<dbReference type="AlphaFoldDB" id="A0AAW0D0Z8"/>
<accession>A0AAW0D0Z8</accession>
<feature type="binding site" evidence="12">
    <location>
        <position position="65"/>
    </location>
    <ligand>
        <name>Mg(2+)</name>
        <dbReference type="ChEBI" id="CHEBI:18420"/>
        <label>1</label>
    </ligand>
</feature>
<comment type="catalytic activity">
    <reaction evidence="11">
        <text>alpha-NAD(+) + H2O = ADP-D-ribose + nicotinamide + H(+)</text>
        <dbReference type="Rhea" id="RHEA:68792"/>
        <dbReference type="ChEBI" id="CHEBI:15377"/>
        <dbReference type="ChEBI" id="CHEBI:15378"/>
        <dbReference type="ChEBI" id="CHEBI:17154"/>
        <dbReference type="ChEBI" id="CHEBI:57967"/>
        <dbReference type="ChEBI" id="CHEBI:77017"/>
    </reaction>
</comment>
<organism evidence="13 14">
    <name type="scientific">Favolaschia claudopus</name>
    <dbReference type="NCBI Taxonomy" id="2862362"/>
    <lineage>
        <taxon>Eukaryota</taxon>
        <taxon>Fungi</taxon>
        <taxon>Dikarya</taxon>
        <taxon>Basidiomycota</taxon>
        <taxon>Agaricomycotina</taxon>
        <taxon>Agaricomycetes</taxon>
        <taxon>Agaricomycetidae</taxon>
        <taxon>Agaricales</taxon>
        <taxon>Marasmiineae</taxon>
        <taxon>Mycenaceae</taxon>
        <taxon>Favolaschia</taxon>
    </lineage>
</organism>
<dbReference type="GO" id="GO:0046872">
    <property type="term" value="F:metal ion binding"/>
    <property type="evidence" value="ECO:0007669"/>
    <property type="project" value="UniProtKB-KW"/>
</dbReference>
<evidence type="ECO:0000256" key="3">
    <source>
        <dbReference type="ARBA" id="ARBA00022801"/>
    </source>
</evidence>
<dbReference type="Gene3D" id="1.10.4080.10">
    <property type="entry name" value="ADP-ribosylation/Crystallin J1"/>
    <property type="match status" value="1"/>
</dbReference>
<evidence type="ECO:0000256" key="11">
    <source>
        <dbReference type="ARBA" id="ARBA00049015"/>
    </source>
</evidence>
<evidence type="ECO:0000313" key="13">
    <source>
        <dbReference type="EMBL" id="KAK7045028.1"/>
    </source>
</evidence>
<feature type="binding site" evidence="12">
    <location>
        <position position="382"/>
    </location>
    <ligand>
        <name>Mg(2+)</name>
        <dbReference type="ChEBI" id="CHEBI:18420"/>
        <label>1</label>
    </ligand>
</feature>
<evidence type="ECO:0000256" key="4">
    <source>
        <dbReference type="ARBA" id="ARBA00041057"/>
    </source>
</evidence>
<dbReference type="SUPFAM" id="SSF101478">
    <property type="entry name" value="ADP-ribosylglycohydrolase"/>
    <property type="match status" value="1"/>
</dbReference>
<reference evidence="13 14" key="1">
    <citation type="journal article" date="2024" name="J Genomics">
        <title>Draft genome sequencing and assembly of Favolaschia claudopus CIRM-BRFM 2984 isolated from oak limbs.</title>
        <authorList>
            <person name="Navarro D."/>
            <person name="Drula E."/>
            <person name="Chaduli D."/>
            <person name="Cazenave R."/>
            <person name="Ahrendt S."/>
            <person name="Wang J."/>
            <person name="Lipzen A."/>
            <person name="Daum C."/>
            <person name="Barry K."/>
            <person name="Grigoriev I.V."/>
            <person name="Favel A."/>
            <person name="Rosso M.N."/>
            <person name="Martin F."/>
        </authorList>
    </citation>
    <scope>NUCLEOTIDE SEQUENCE [LARGE SCALE GENOMIC DNA]</scope>
    <source>
        <strain evidence="13 14">CIRM-BRFM 2984</strain>
    </source>
</reference>
<comment type="caution">
    <text evidence="13">The sequence shown here is derived from an EMBL/GenBank/DDBJ whole genome shotgun (WGS) entry which is preliminary data.</text>
</comment>
<dbReference type="EMBL" id="JAWWNJ010000011">
    <property type="protein sequence ID" value="KAK7045028.1"/>
    <property type="molecule type" value="Genomic_DNA"/>
</dbReference>
<feature type="binding site" evidence="12">
    <location>
        <position position="67"/>
    </location>
    <ligand>
        <name>Mg(2+)</name>
        <dbReference type="ChEBI" id="CHEBI:18420"/>
        <label>1</label>
    </ligand>
</feature>